<proteinExistence type="predicted"/>
<accession>E3MGL2</accession>
<dbReference type="HOGENOM" id="CLU_994784_0_0_1"/>
<dbReference type="Pfam" id="PF01827">
    <property type="entry name" value="FTH"/>
    <property type="match status" value="1"/>
</dbReference>
<evidence type="ECO:0000313" key="3">
    <source>
        <dbReference type="Proteomes" id="UP000008281"/>
    </source>
</evidence>
<reference evidence="2" key="1">
    <citation type="submission" date="2007-07" db="EMBL/GenBank/DDBJ databases">
        <title>PCAP assembly of the Caenorhabditis remanei genome.</title>
        <authorList>
            <consortium name="The Caenorhabditis remanei Sequencing Consortium"/>
            <person name="Wilson R.K."/>
        </authorList>
    </citation>
    <scope>NUCLEOTIDE SEQUENCE [LARGE SCALE GENOMIC DNA]</scope>
    <source>
        <strain evidence="2">PB4641</strain>
    </source>
</reference>
<sequence>MTTSFPDFLQKLTPSLAIKSIRFAASPDALSFRASYGEGKDHVEKEYNSLSNFKKEMDKVWSRFSPESVPQLDISVGDPDENQNQLFLKYIREKLKALKSPLQVNIFIMRSVKEKEVMEVLQLLDPDSVAVIRISKPDTDNRNCQNLFGVRQISKLPQWKNAKGVIIMGLKMEAELSAFFHCENVKINVEKVTLDGFCELKETFFTKNHMRTFEVHFTEFENAELYFQSMFKTPANKTKDRTEWNIQMAYSLARITVVLTDAKFMMTKVSANDDEEDEDS</sequence>
<dbReference type="InterPro" id="IPR040161">
    <property type="entry name" value="FB224"/>
</dbReference>
<dbReference type="GO" id="GO:0045087">
    <property type="term" value="P:innate immune response"/>
    <property type="evidence" value="ECO:0007669"/>
    <property type="project" value="TreeGrafter"/>
</dbReference>
<protein>
    <recommendedName>
        <fullName evidence="1">DUF38 domain-containing protein</fullName>
    </recommendedName>
</protein>
<evidence type="ECO:0000313" key="2">
    <source>
        <dbReference type="EMBL" id="EFP01655.1"/>
    </source>
</evidence>
<gene>
    <name evidence="2" type="ORF">CRE_23399</name>
</gene>
<dbReference type="InParanoid" id="E3MGL2"/>
<dbReference type="PANTHER" id="PTHR23015:SF4">
    <property type="entry name" value="DUF38 DOMAIN-CONTAINING PROTEIN-RELATED"/>
    <property type="match status" value="1"/>
</dbReference>
<keyword evidence="3" id="KW-1185">Reference proteome</keyword>
<dbReference type="InterPro" id="IPR002900">
    <property type="entry name" value="DUF38/FTH_CAE_spp"/>
</dbReference>
<name>E3MGL2_CAERE</name>
<feature type="domain" description="DUF38" evidence="1">
    <location>
        <begin position="87"/>
        <end position="224"/>
    </location>
</feature>
<dbReference type="PANTHER" id="PTHR23015">
    <property type="entry name" value="UNCHARACTERIZED C.ELEGANS PROTEIN"/>
    <property type="match status" value="1"/>
</dbReference>
<evidence type="ECO:0000259" key="1">
    <source>
        <dbReference type="Pfam" id="PF01827"/>
    </source>
</evidence>
<dbReference type="Proteomes" id="UP000008281">
    <property type="component" value="Unassembled WGS sequence"/>
</dbReference>
<dbReference type="AlphaFoldDB" id="E3MGL2"/>
<dbReference type="EMBL" id="DS268444">
    <property type="protein sequence ID" value="EFP01655.1"/>
    <property type="molecule type" value="Genomic_DNA"/>
</dbReference>
<organism evidence="3">
    <name type="scientific">Caenorhabditis remanei</name>
    <name type="common">Caenorhabditis vulgaris</name>
    <dbReference type="NCBI Taxonomy" id="31234"/>
    <lineage>
        <taxon>Eukaryota</taxon>
        <taxon>Metazoa</taxon>
        <taxon>Ecdysozoa</taxon>
        <taxon>Nematoda</taxon>
        <taxon>Chromadorea</taxon>
        <taxon>Rhabditida</taxon>
        <taxon>Rhabditina</taxon>
        <taxon>Rhabditomorpha</taxon>
        <taxon>Rhabditoidea</taxon>
        <taxon>Rhabditidae</taxon>
        <taxon>Peloderinae</taxon>
        <taxon>Caenorhabditis</taxon>
    </lineage>
</organism>